<accession>A0A6F8XG46</accession>
<feature type="chain" id="PRO_5026278680" evidence="1">
    <location>
        <begin position="20"/>
        <end position="164"/>
    </location>
</feature>
<sequence>MKKLALVFLSCGIIATAQADDCDTAQCTLSVYMQAHIDKDVNTLYQLTAESERGERNEFFSSYQRKHGVTEVFQMFIEQHTRFDLTTIEEGDDFARVRADTEYPDFRTPALERGRQGIMLDTAEDWADFVEYLNSQGFASISDQAEFYLIKAEDEWKVLSPTLH</sequence>
<dbReference type="RefSeq" id="WP_172515246.1">
    <property type="nucleotide sequence ID" value="NZ_AP022869.1"/>
</dbReference>
<evidence type="ECO:0000313" key="2">
    <source>
        <dbReference type="EMBL" id="BCB72393.1"/>
    </source>
</evidence>
<feature type="signal peptide" evidence="1">
    <location>
        <begin position="1"/>
        <end position="19"/>
    </location>
</feature>
<dbReference type="AlphaFoldDB" id="A0A6F8XG46"/>
<evidence type="ECO:0000313" key="3">
    <source>
        <dbReference type="Proteomes" id="UP000501053"/>
    </source>
</evidence>
<gene>
    <name evidence="2" type="ORF">HMEPL2_27440</name>
</gene>
<organism evidence="2 3">
    <name type="scientific">Vreelandella aquamarina</name>
    <dbReference type="NCBI Taxonomy" id="77097"/>
    <lineage>
        <taxon>Bacteria</taxon>
        <taxon>Pseudomonadati</taxon>
        <taxon>Pseudomonadota</taxon>
        <taxon>Gammaproteobacteria</taxon>
        <taxon>Oceanospirillales</taxon>
        <taxon>Halomonadaceae</taxon>
        <taxon>Vreelandella</taxon>
    </lineage>
</organism>
<proteinExistence type="predicted"/>
<evidence type="ECO:0000256" key="1">
    <source>
        <dbReference type="SAM" id="SignalP"/>
    </source>
</evidence>
<protein>
    <submittedName>
        <fullName evidence="2">Uncharacterized protein</fullName>
    </submittedName>
</protein>
<keyword evidence="1" id="KW-0732">Signal</keyword>
<name>A0A6F8XG46_9GAMM</name>
<keyword evidence="3" id="KW-1185">Reference proteome</keyword>
<dbReference type="Proteomes" id="UP000501053">
    <property type="component" value="Chromosome"/>
</dbReference>
<reference evidence="2 3" key="1">
    <citation type="submission" date="2020-03" db="EMBL/GenBank/DDBJ databases">
        <title>Complete Genome Sequence of Halomonas meridiana strain Eplume2, isolated from hydrothermal-plume in the north east Pacific Ocean.</title>
        <authorList>
            <person name="Kurihara Y."/>
            <person name="Kawai S."/>
            <person name="Sakai A."/>
            <person name="Galipon J."/>
            <person name="Arakawa K."/>
        </authorList>
    </citation>
    <scope>NUCLEOTIDE SEQUENCE [LARGE SCALE GENOMIC DNA]</scope>
    <source>
        <strain evidence="2 3">Eplume2</strain>
    </source>
</reference>
<dbReference type="EMBL" id="AP022869">
    <property type="protein sequence ID" value="BCB72393.1"/>
    <property type="molecule type" value="Genomic_DNA"/>
</dbReference>